<accession>A0A1Q2SMJ1</accession>
<feature type="domain" description="AB hydrolase-1" evidence="1">
    <location>
        <begin position="19"/>
        <end position="126"/>
    </location>
</feature>
<reference evidence="2 3" key="1">
    <citation type="journal article" date="2017" name="ISME J.">
        <title>An acid-tolerant ammonia-oxidizing ?-proteobacterium from soil.</title>
        <authorList>
            <person name="Hayatsu M."/>
            <person name="Tago K."/>
            <person name="Uchiyama I."/>
            <person name="Toyoda A."/>
            <person name="Wang Y."/>
            <person name="Shimomura Y."/>
            <person name="Okubo T."/>
            <person name="Kurisu F."/>
            <person name="Hirono Y."/>
            <person name="Nonaka K."/>
            <person name="Akiyama H."/>
            <person name="Itoh T."/>
            <person name="Takami H."/>
        </authorList>
    </citation>
    <scope>NUCLEOTIDE SEQUENCE [LARGE SCALE GENOMIC DNA]</scope>
    <source>
        <strain evidence="2 3">TAO100</strain>
    </source>
</reference>
<evidence type="ECO:0000313" key="2">
    <source>
        <dbReference type="EMBL" id="BAW80327.1"/>
    </source>
</evidence>
<gene>
    <name evidence="2" type="ORF">TAO_0957</name>
</gene>
<dbReference type="AlphaFoldDB" id="A0A1Q2SMJ1"/>
<dbReference type="Gene3D" id="3.40.50.1820">
    <property type="entry name" value="alpha/beta hydrolase"/>
    <property type="match status" value="1"/>
</dbReference>
<evidence type="ECO:0000313" key="3">
    <source>
        <dbReference type="Proteomes" id="UP000243679"/>
    </source>
</evidence>
<keyword evidence="3" id="KW-1185">Reference proteome</keyword>
<dbReference type="PANTHER" id="PTHR37946">
    <property type="entry name" value="SLL1969 PROTEIN"/>
    <property type="match status" value="1"/>
</dbReference>
<dbReference type="KEGG" id="ntt:TAO_0957"/>
<evidence type="ECO:0000259" key="1">
    <source>
        <dbReference type="Pfam" id="PF12697"/>
    </source>
</evidence>
<organism evidence="2 3">
    <name type="scientific">Candidatus Nitrosoglobus terrae</name>
    <dbReference type="NCBI Taxonomy" id="1630141"/>
    <lineage>
        <taxon>Bacteria</taxon>
        <taxon>Pseudomonadati</taxon>
        <taxon>Pseudomonadota</taxon>
        <taxon>Gammaproteobacteria</taxon>
        <taxon>Chromatiales</taxon>
        <taxon>Chromatiaceae</taxon>
        <taxon>Candidatus Nitrosoglobus</taxon>
    </lineage>
</organism>
<dbReference type="InterPro" id="IPR029058">
    <property type="entry name" value="AB_hydrolase_fold"/>
</dbReference>
<dbReference type="SUPFAM" id="SSF53474">
    <property type="entry name" value="alpha/beta-Hydrolases"/>
    <property type="match status" value="1"/>
</dbReference>
<dbReference type="EMBL" id="AP014836">
    <property type="protein sequence ID" value="BAW80327.1"/>
    <property type="molecule type" value="Genomic_DNA"/>
</dbReference>
<name>A0A1Q2SMJ1_9GAMM</name>
<dbReference type="Proteomes" id="UP000243679">
    <property type="component" value="Chromosome"/>
</dbReference>
<protein>
    <submittedName>
        <fullName evidence="2">Lipase</fullName>
    </submittedName>
</protein>
<proteinExistence type="predicted"/>
<dbReference type="PANTHER" id="PTHR37946:SF1">
    <property type="entry name" value="SLL1969 PROTEIN"/>
    <property type="match status" value="1"/>
</dbReference>
<dbReference type="Pfam" id="PF12697">
    <property type="entry name" value="Abhydrolase_6"/>
    <property type="match status" value="1"/>
</dbReference>
<dbReference type="OrthoDB" id="556502at2"/>
<dbReference type="RefSeq" id="WP_096526881.1">
    <property type="nucleotide sequence ID" value="NZ_AP014836.1"/>
</dbReference>
<sequence>MITDTANPSFFTTKTPETIILLHGLWMKGGYLYLLAKRLRVQGYRTICFNYRSLQDTPSETVTCLNQFIMGLEAEVIHFVGHSLGGLLVQHLLTLYPQQRPGRVVALGSPFNGSIVAQRLYAHPLGRYLLGKSIKEDLLIKSLPTWEFTQALGVIAGIRGLGIGRLIVHLPPPHDGIVRVTETKLSGMHDHCLVNTHHNGLPFSSTVVQRIITFLRHGYFTR</sequence>
<dbReference type="InterPro" id="IPR000073">
    <property type="entry name" value="AB_hydrolase_1"/>
</dbReference>